<proteinExistence type="predicted"/>
<keyword evidence="1" id="KW-0472">Membrane</keyword>
<evidence type="ECO:0000313" key="3">
    <source>
        <dbReference type="Proteomes" id="UP000753961"/>
    </source>
</evidence>
<feature type="transmembrane region" description="Helical" evidence="1">
    <location>
        <begin position="7"/>
        <end position="26"/>
    </location>
</feature>
<keyword evidence="1" id="KW-1133">Transmembrane helix</keyword>
<gene>
    <name evidence="2" type="ORF">KUV50_03185</name>
</gene>
<dbReference type="AlphaFoldDB" id="A0A953HRN9"/>
<name>A0A953HRN9_9BACT</name>
<reference evidence="2" key="1">
    <citation type="submission" date="2021-06" db="EMBL/GenBank/DDBJ databases">
        <title>44 bacteria genomes isolated from Dapeng, Shenzhen.</title>
        <authorList>
            <person name="Zheng W."/>
            <person name="Yu S."/>
            <person name="Huang Y."/>
        </authorList>
    </citation>
    <scope>NUCLEOTIDE SEQUENCE</scope>
    <source>
        <strain evidence="2">DP5N28-2</strain>
    </source>
</reference>
<dbReference type="EMBL" id="JAHVHU010000004">
    <property type="protein sequence ID" value="MBY5957125.1"/>
    <property type="molecule type" value="Genomic_DNA"/>
</dbReference>
<feature type="transmembrane region" description="Helical" evidence="1">
    <location>
        <begin position="81"/>
        <end position="100"/>
    </location>
</feature>
<comment type="caution">
    <text evidence="2">The sequence shown here is derived from an EMBL/GenBank/DDBJ whole genome shotgun (WGS) entry which is preliminary data.</text>
</comment>
<organism evidence="2 3">
    <name type="scientific">Membranihabitans marinus</name>
    <dbReference type="NCBI Taxonomy" id="1227546"/>
    <lineage>
        <taxon>Bacteria</taxon>
        <taxon>Pseudomonadati</taxon>
        <taxon>Bacteroidota</taxon>
        <taxon>Saprospiria</taxon>
        <taxon>Saprospirales</taxon>
        <taxon>Saprospiraceae</taxon>
        <taxon>Membranihabitans</taxon>
    </lineage>
</organism>
<keyword evidence="1" id="KW-0812">Transmembrane</keyword>
<feature type="transmembrane region" description="Helical" evidence="1">
    <location>
        <begin position="121"/>
        <end position="141"/>
    </location>
</feature>
<keyword evidence="3" id="KW-1185">Reference proteome</keyword>
<feature type="transmembrane region" description="Helical" evidence="1">
    <location>
        <begin position="57"/>
        <end position="75"/>
    </location>
</feature>
<evidence type="ECO:0008006" key="4">
    <source>
        <dbReference type="Google" id="ProtNLM"/>
    </source>
</evidence>
<evidence type="ECO:0000256" key="1">
    <source>
        <dbReference type="SAM" id="Phobius"/>
    </source>
</evidence>
<sequence>MMTVIDPVLIVLTFLWIGFVCAISFMEAGLKFRAPGVTIPVGLSIGRVVFGALNKVEWVLAAAIVLNYVLFHHVYSWNMAWIAGAILILKIQTLWMLPALSQRAKNISEGVSLPPSSLHRYYLLLEVSKVAILFVYGVHLFH</sequence>
<dbReference type="RefSeq" id="WP_222578648.1">
    <property type="nucleotide sequence ID" value="NZ_JAHVHU010000004.1"/>
</dbReference>
<evidence type="ECO:0000313" key="2">
    <source>
        <dbReference type="EMBL" id="MBY5957125.1"/>
    </source>
</evidence>
<protein>
    <recommendedName>
        <fullName evidence="4">Transmembrane protein</fullName>
    </recommendedName>
</protein>
<accession>A0A953HRN9</accession>
<dbReference type="Proteomes" id="UP000753961">
    <property type="component" value="Unassembled WGS sequence"/>
</dbReference>